<organism evidence="1 2">
    <name type="scientific">Nannocystis pusilla</name>
    <dbReference type="NCBI Taxonomy" id="889268"/>
    <lineage>
        <taxon>Bacteria</taxon>
        <taxon>Pseudomonadati</taxon>
        <taxon>Myxococcota</taxon>
        <taxon>Polyangia</taxon>
        <taxon>Nannocystales</taxon>
        <taxon>Nannocystaceae</taxon>
        <taxon>Nannocystis</taxon>
    </lineage>
</organism>
<evidence type="ECO:0000313" key="1">
    <source>
        <dbReference type="EMBL" id="MCY1013797.1"/>
    </source>
</evidence>
<keyword evidence="2" id="KW-1185">Reference proteome</keyword>
<protein>
    <submittedName>
        <fullName evidence="1">Uncharacterized protein</fullName>
    </submittedName>
</protein>
<comment type="caution">
    <text evidence="1">The sequence shown here is derived from an EMBL/GenBank/DDBJ whole genome shotgun (WGS) entry which is preliminary data.</text>
</comment>
<name>A0A9X3J2G8_9BACT</name>
<gene>
    <name evidence="1" type="ORF">OV079_51390</name>
</gene>
<dbReference type="EMBL" id="JAPNKE010000002">
    <property type="protein sequence ID" value="MCY1013797.1"/>
    <property type="molecule type" value="Genomic_DNA"/>
</dbReference>
<accession>A0A9X3J2G8</accession>
<dbReference type="Proteomes" id="UP001150924">
    <property type="component" value="Unassembled WGS sequence"/>
</dbReference>
<sequence length="208" mass="22949">MARQFAAVYLEKVAYVGEPALTNLIVEGVETARDLKAPSARGEALMSVLMFAFGHGCHDDPLYPWIANTIRDGMVPEPARWPVRLEKKAITCRGTCWVTCRGEAEHGTPPGTDRSQRQVRGELRRFGGRRVVRLPALLREDDGGAMKTIFPSASAAKITGVTNAFNSAFEKFELNRCLRKAHFFAQIRQEVGASISALTEDLHYSEAG</sequence>
<reference evidence="1" key="1">
    <citation type="submission" date="2022-11" db="EMBL/GenBank/DDBJ databases">
        <title>Minimal conservation of predation-associated metabolite biosynthetic gene clusters underscores biosynthetic potential of Myxococcota including descriptions for ten novel species: Archangium lansinium sp. nov., Myxococcus landrumus sp. nov., Nannocystis bai.</title>
        <authorList>
            <person name="Ahearne A."/>
            <person name="Stevens C."/>
            <person name="Phillips K."/>
        </authorList>
    </citation>
    <scope>NUCLEOTIDE SEQUENCE</scope>
    <source>
        <strain evidence="1">Na p29</strain>
    </source>
</reference>
<dbReference type="AlphaFoldDB" id="A0A9X3J2G8"/>
<evidence type="ECO:0000313" key="2">
    <source>
        <dbReference type="Proteomes" id="UP001150924"/>
    </source>
</evidence>
<proteinExistence type="predicted"/>
<dbReference type="RefSeq" id="WP_267777932.1">
    <property type="nucleotide sequence ID" value="NZ_JAPNKE010000002.1"/>
</dbReference>